<reference evidence="2 3" key="2">
    <citation type="submission" date="2020-03" db="EMBL/GenBank/DDBJ databases">
        <authorList>
            <person name="Ichikawa N."/>
            <person name="Kimura A."/>
            <person name="Kitahashi Y."/>
            <person name="Uohara A."/>
        </authorList>
    </citation>
    <scope>NUCLEOTIDE SEQUENCE [LARGE SCALE GENOMIC DNA]</scope>
    <source>
        <strain evidence="2 3">NBRC 108639</strain>
    </source>
</reference>
<feature type="region of interest" description="Disordered" evidence="1">
    <location>
        <begin position="1"/>
        <end position="22"/>
    </location>
</feature>
<feature type="compositionally biased region" description="Basic and acidic residues" evidence="1">
    <location>
        <begin position="8"/>
        <end position="17"/>
    </location>
</feature>
<evidence type="ECO:0000313" key="3">
    <source>
        <dbReference type="Proteomes" id="UP000482800"/>
    </source>
</evidence>
<dbReference type="AlphaFoldDB" id="A0A6V8KC43"/>
<organism evidence="2 3">
    <name type="scientific">Phytohabitans houttuyneae</name>
    <dbReference type="NCBI Taxonomy" id="1076126"/>
    <lineage>
        <taxon>Bacteria</taxon>
        <taxon>Bacillati</taxon>
        <taxon>Actinomycetota</taxon>
        <taxon>Actinomycetes</taxon>
        <taxon>Micromonosporales</taxon>
        <taxon>Micromonosporaceae</taxon>
    </lineage>
</organism>
<sequence length="133" mass="14430">MTEVNEPNQHDNGHDGNEDQAVVPVPPSVAVLLMCTADVIMQGLPEPVRVDVTRGAKLDVEVSSHTDLSAWSQVLGLRRWPWSSQSYVSGGTLCQLTNVYGQWRNAPVRVHCLEPVDAITALHGGDEPGPEQP</sequence>
<accession>A0A6V8KC43</accession>
<comment type="caution">
    <text evidence="2">The sequence shown here is derived from an EMBL/GenBank/DDBJ whole genome shotgun (WGS) entry which is preliminary data.</text>
</comment>
<proteinExistence type="predicted"/>
<evidence type="ECO:0000313" key="2">
    <source>
        <dbReference type="EMBL" id="GFJ78315.1"/>
    </source>
</evidence>
<protein>
    <submittedName>
        <fullName evidence="2">Uncharacterized protein</fullName>
    </submittedName>
</protein>
<reference evidence="2 3" key="1">
    <citation type="submission" date="2020-03" db="EMBL/GenBank/DDBJ databases">
        <title>Whole genome shotgun sequence of Phytohabitans houttuyneae NBRC 108639.</title>
        <authorList>
            <person name="Komaki H."/>
            <person name="Tamura T."/>
        </authorList>
    </citation>
    <scope>NUCLEOTIDE SEQUENCE [LARGE SCALE GENOMIC DNA]</scope>
    <source>
        <strain evidence="2 3">NBRC 108639</strain>
    </source>
</reference>
<gene>
    <name evidence="2" type="ORF">Phou_024950</name>
</gene>
<name>A0A6V8KC43_9ACTN</name>
<evidence type="ECO:0000256" key="1">
    <source>
        <dbReference type="SAM" id="MobiDB-lite"/>
    </source>
</evidence>
<dbReference type="EMBL" id="BLPF01000001">
    <property type="protein sequence ID" value="GFJ78315.1"/>
    <property type="molecule type" value="Genomic_DNA"/>
</dbReference>
<dbReference type="RefSeq" id="WP_173056119.1">
    <property type="nucleotide sequence ID" value="NZ_BAABGO010000037.1"/>
</dbReference>
<dbReference type="Proteomes" id="UP000482800">
    <property type="component" value="Unassembled WGS sequence"/>
</dbReference>
<keyword evidence="3" id="KW-1185">Reference proteome</keyword>